<evidence type="ECO:0000256" key="1">
    <source>
        <dbReference type="ARBA" id="ARBA00004479"/>
    </source>
</evidence>
<evidence type="ECO:0000256" key="5">
    <source>
        <dbReference type="ARBA" id="ARBA00022989"/>
    </source>
</evidence>
<dbReference type="Gene3D" id="2.60.40.10">
    <property type="entry name" value="Immunoglobulins"/>
    <property type="match status" value="7"/>
</dbReference>
<dbReference type="PROSITE" id="PS50853">
    <property type="entry name" value="FN3"/>
    <property type="match status" value="3"/>
</dbReference>
<feature type="domain" description="Ig-like" evidence="10">
    <location>
        <begin position="175"/>
        <end position="264"/>
    </location>
</feature>
<dbReference type="SUPFAM" id="SSF48726">
    <property type="entry name" value="Immunoglobulin"/>
    <property type="match status" value="3"/>
</dbReference>
<dbReference type="Proteomes" id="UP001159427">
    <property type="component" value="Unassembled WGS sequence"/>
</dbReference>
<feature type="region of interest" description="Disordered" evidence="8">
    <location>
        <begin position="854"/>
        <end position="888"/>
    </location>
</feature>
<dbReference type="InterPro" id="IPR036116">
    <property type="entry name" value="FN3_sf"/>
</dbReference>
<feature type="domain" description="Fibronectin type-III" evidence="11">
    <location>
        <begin position="568"/>
        <end position="676"/>
    </location>
</feature>
<feature type="region of interest" description="Disordered" evidence="8">
    <location>
        <begin position="942"/>
        <end position="1021"/>
    </location>
</feature>
<dbReference type="CDD" id="cd00096">
    <property type="entry name" value="Ig"/>
    <property type="match status" value="1"/>
</dbReference>
<dbReference type="SMART" id="SM00409">
    <property type="entry name" value="IG"/>
    <property type="match status" value="3"/>
</dbReference>
<dbReference type="InterPro" id="IPR007110">
    <property type="entry name" value="Ig-like_dom"/>
</dbReference>
<evidence type="ECO:0000256" key="7">
    <source>
        <dbReference type="ARBA" id="ARBA00023157"/>
    </source>
</evidence>
<evidence type="ECO:0000256" key="9">
    <source>
        <dbReference type="SAM" id="Phobius"/>
    </source>
</evidence>
<gene>
    <name evidence="12" type="ORF">PEVE_00003604</name>
</gene>
<keyword evidence="5 9" id="KW-1133">Transmembrane helix</keyword>
<dbReference type="InterPro" id="IPR026966">
    <property type="entry name" value="Neurofascin/L1/NrCAM_C"/>
</dbReference>
<dbReference type="SMART" id="SM00408">
    <property type="entry name" value="IGc2"/>
    <property type="match status" value="3"/>
</dbReference>
<feature type="domain" description="Fibronectin type-III" evidence="11">
    <location>
        <begin position="677"/>
        <end position="780"/>
    </location>
</feature>
<evidence type="ECO:0000313" key="13">
    <source>
        <dbReference type="Proteomes" id="UP001159427"/>
    </source>
</evidence>
<keyword evidence="13" id="KW-1185">Reference proteome</keyword>
<evidence type="ECO:0000256" key="3">
    <source>
        <dbReference type="ARBA" id="ARBA00022737"/>
    </source>
</evidence>
<organism evidence="12 13">
    <name type="scientific">Porites evermanni</name>
    <dbReference type="NCBI Taxonomy" id="104178"/>
    <lineage>
        <taxon>Eukaryota</taxon>
        <taxon>Metazoa</taxon>
        <taxon>Cnidaria</taxon>
        <taxon>Anthozoa</taxon>
        <taxon>Hexacorallia</taxon>
        <taxon>Scleractinia</taxon>
        <taxon>Fungiina</taxon>
        <taxon>Poritidae</taxon>
        <taxon>Porites</taxon>
    </lineage>
</organism>
<evidence type="ECO:0000256" key="2">
    <source>
        <dbReference type="ARBA" id="ARBA00022692"/>
    </source>
</evidence>
<evidence type="ECO:0000256" key="8">
    <source>
        <dbReference type="SAM" id="MobiDB-lite"/>
    </source>
</evidence>
<evidence type="ECO:0000313" key="12">
    <source>
        <dbReference type="EMBL" id="CAH3160476.1"/>
    </source>
</evidence>
<dbReference type="EMBL" id="CALNXI010001215">
    <property type="protein sequence ID" value="CAH3160476.1"/>
    <property type="molecule type" value="Genomic_DNA"/>
</dbReference>
<feature type="domain" description="Ig-like" evidence="10">
    <location>
        <begin position="82"/>
        <end position="164"/>
    </location>
</feature>
<comment type="subcellular location">
    <subcellularLocation>
        <location evidence="1">Membrane</location>
        <topology evidence="1">Single-pass type I membrane protein</topology>
    </subcellularLocation>
</comment>
<feature type="domain" description="Ig-like" evidence="10">
    <location>
        <begin position="269"/>
        <end position="358"/>
    </location>
</feature>
<evidence type="ECO:0000259" key="11">
    <source>
        <dbReference type="PROSITE" id="PS50853"/>
    </source>
</evidence>
<dbReference type="Pfam" id="PF13882">
    <property type="entry name" value="Bravo_FIGEY"/>
    <property type="match status" value="1"/>
</dbReference>
<dbReference type="PANTHER" id="PTHR44170">
    <property type="entry name" value="PROTEIN SIDEKICK"/>
    <property type="match status" value="1"/>
</dbReference>
<keyword evidence="4" id="KW-0130">Cell adhesion</keyword>
<sequence length="1021" mass="115682">HFFTSRPEPKITWKINRDGKWENLVNGKDNFEIADAFHGRLLNIISVKQKIHQTKYRCEAENSRNVGKPKVYDIQLRVKVAPKWTAEPPPERLIDVNGNGSLTCDVFADPSPSFMWYKNGKKLTASTAHVRPNGNKLDFQNVRYQQESGVYQCVAENPHGMIVSYTVVKLRATAPSFETGFGPFYLFKSTEGRLTCNPKAAPRPSEYKWYKGTTLLTSSPRYRIEHGEFSTLIIDKVDENRDKGLYTCYAKNSLGHREATASATVFNRTIITVRPEDKKVDEGTRVDLRCEAKADSALELRYKWKRDDAVVTYNNKIQWFEGAKVLTIASITVYDAGNYTCVAYTPDPKRSEDQASATIDIKGVPNPPTNLAITDCFNRNTTLSWVTGAANKASITQFIIEQESSYEPNVFYIIENVTNPNATSFTFNLTGWATLRFRMRAVNRFGPSRASVATTEVCETDVGPPDKYPDNFRGNPKRAEQLDIVWTVTLCKRTQHYCWPKTPNIVGCYMLRPFAHPVACCCVLLRVVAQSLSPSGEFSDLVECFFFYFNCFLPFTYRLKENFLNNETNNNSQWCLQHQRKPMFSVVYSPRHLSSEISSVGLFHNIYYWGKSRLSARRRREIPGYASFVNVRGGSTDRHNVTELTPYTNYIFAITAYNSGGEGPASNEASAGTEEDVPGPASAVNVYAFAKYILVTWKTPVEPNGVITKYRVRSAQYEGSQPSDDLQVSWQEEGPGVFRKLLENQTPERNYVVEIQAQTSKGWGEQVRKTTRTVKYAPPAKPERPTVEGTGVDEVKVTYNFGLGGGYTHEFLVMYRKKLQEEAFQNTSWINHFETQNIKIGGLSNELYEFKTVGRNDYPDDDDANSRSESPASDVTDGRPLPSITGSQPLTNPIHKTAWFITLLIIIAVVLVVLLIFVHYTRHQGAKYLVGKRERERALIELEPPYDEEEGASISDERRVENPPPYQSQSSLRRVPENDRDSLDDYGEGHQFDEDGSFIEEYVEEKKNSTDGKDPALATFV</sequence>
<feature type="compositionally biased region" description="Basic and acidic residues" evidence="8">
    <location>
        <begin position="974"/>
        <end position="993"/>
    </location>
</feature>
<keyword evidence="2 9" id="KW-0812">Transmembrane</keyword>
<dbReference type="InterPro" id="IPR036179">
    <property type="entry name" value="Ig-like_dom_sf"/>
</dbReference>
<keyword evidence="7" id="KW-1015">Disulfide bond</keyword>
<dbReference type="SUPFAM" id="SSF49265">
    <property type="entry name" value="Fibronectin type III"/>
    <property type="match status" value="2"/>
</dbReference>
<feature type="domain" description="Fibronectin type-III" evidence="11">
    <location>
        <begin position="367"/>
        <end position="465"/>
    </location>
</feature>
<comment type="caution">
    <text evidence="12">The sequence shown here is derived from an EMBL/GenBank/DDBJ whole genome shotgun (WGS) entry which is preliminary data.</text>
</comment>
<dbReference type="Pfam" id="PF00041">
    <property type="entry name" value="fn3"/>
    <property type="match status" value="1"/>
</dbReference>
<dbReference type="Pfam" id="PF13927">
    <property type="entry name" value="Ig_3"/>
    <property type="match status" value="2"/>
</dbReference>
<proteinExistence type="predicted"/>
<keyword evidence="3" id="KW-0677">Repeat</keyword>
<evidence type="ECO:0000256" key="6">
    <source>
        <dbReference type="ARBA" id="ARBA00023136"/>
    </source>
</evidence>
<name>A0ABN8QA68_9CNID</name>
<accession>A0ABN8QA68</accession>
<dbReference type="InterPro" id="IPR013098">
    <property type="entry name" value="Ig_I-set"/>
</dbReference>
<feature type="compositionally biased region" description="Basic and acidic residues" evidence="8">
    <location>
        <begin position="1004"/>
        <end position="1014"/>
    </location>
</feature>
<dbReference type="PROSITE" id="PS50835">
    <property type="entry name" value="IG_LIKE"/>
    <property type="match status" value="3"/>
</dbReference>
<feature type="transmembrane region" description="Helical" evidence="9">
    <location>
        <begin position="898"/>
        <end position="918"/>
    </location>
</feature>
<dbReference type="CDD" id="cd00063">
    <property type="entry name" value="FN3"/>
    <property type="match status" value="3"/>
</dbReference>
<evidence type="ECO:0000259" key="10">
    <source>
        <dbReference type="PROSITE" id="PS50835"/>
    </source>
</evidence>
<feature type="non-terminal residue" evidence="12">
    <location>
        <position position="1"/>
    </location>
</feature>
<dbReference type="SMART" id="SM00060">
    <property type="entry name" value="FN3"/>
    <property type="match status" value="4"/>
</dbReference>
<keyword evidence="6 9" id="KW-0472">Membrane</keyword>
<dbReference type="InterPro" id="IPR003599">
    <property type="entry name" value="Ig_sub"/>
</dbReference>
<dbReference type="InterPro" id="IPR013783">
    <property type="entry name" value="Ig-like_fold"/>
</dbReference>
<dbReference type="InterPro" id="IPR003961">
    <property type="entry name" value="FN3_dom"/>
</dbReference>
<dbReference type="Pfam" id="PF07679">
    <property type="entry name" value="I-set"/>
    <property type="match status" value="1"/>
</dbReference>
<feature type="compositionally biased region" description="Acidic residues" evidence="8">
    <location>
        <begin position="994"/>
        <end position="1003"/>
    </location>
</feature>
<dbReference type="PANTHER" id="PTHR44170:SF52">
    <property type="entry name" value="PROTEIN SAX-3"/>
    <property type="match status" value="1"/>
</dbReference>
<dbReference type="InterPro" id="IPR003598">
    <property type="entry name" value="Ig_sub2"/>
</dbReference>
<protein>
    <recommendedName>
        <fullName evidence="14">Neuroglian</fullName>
    </recommendedName>
</protein>
<reference evidence="12 13" key="1">
    <citation type="submission" date="2022-05" db="EMBL/GenBank/DDBJ databases">
        <authorList>
            <consortium name="Genoscope - CEA"/>
            <person name="William W."/>
        </authorList>
    </citation>
    <scope>NUCLEOTIDE SEQUENCE [LARGE SCALE GENOMIC DNA]</scope>
</reference>
<evidence type="ECO:0000256" key="4">
    <source>
        <dbReference type="ARBA" id="ARBA00022889"/>
    </source>
</evidence>
<evidence type="ECO:0008006" key="14">
    <source>
        <dbReference type="Google" id="ProtNLM"/>
    </source>
</evidence>